<keyword evidence="4" id="KW-0131">Cell cycle</keyword>
<reference evidence="6 7" key="1">
    <citation type="journal article" date="2022" name="Nat. Plants">
        <title>Genomes of leafy and leafless Platanthera orchids illuminate the evolution of mycoheterotrophy.</title>
        <authorList>
            <person name="Li M.H."/>
            <person name="Liu K.W."/>
            <person name="Li Z."/>
            <person name="Lu H.C."/>
            <person name="Ye Q.L."/>
            <person name="Zhang D."/>
            <person name="Wang J.Y."/>
            <person name="Li Y.F."/>
            <person name="Zhong Z.M."/>
            <person name="Liu X."/>
            <person name="Yu X."/>
            <person name="Liu D.K."/>
            <person name="Tu X.D."/>
            <person name="Liu B."/>
            <person name="Hao Y."/>
            <person name="Liao X.Y."/>
            <person name="Jiang Y.T."/>
            <person name="Sun W.H."/>
            <person name="Chen J."/>
            <person name="Chen Y.Q."/>
            <person name="Ai Y."/>
            <person name="Zhai J.W."/>
            <person name="Wu S.S."/>
            <person name="Zhou Z."/>
            <person name="Hsiao Y.Y."/>
            <person name="Wu W.L."/>
            <person name="Chen Y.Y."/>
            <person name="Lin Y.F."/>
            <person name="Hsu J.L."/>
            <person name="Li C.Y."/>
            <person name="Wang Z.W."/>
            <person name="Zhao X."/>
            <person name="Zhong W.Y."/>
            <person name="Ma X.K."/>
            <person name="Ma L."/>
            <person name="Huang J."/>
            <person name="Chen G.Z."/>
            <person name="Huang M.Z."/>
            <person name="Huang L."/>
            <person name="Peng D.H."/>
            <person name="Luo Y.B."/>
            <person name="Zou S.Q."/>
            <person name="Chen S.P."/>
            <person name="Lan S."/>
            <person name="Tsai W.C."/>
            <person name="Van de Peer Y."/>
            <person name="Liu Z.J."/>
        </authorList>
    </citation>
    <scope>NUCLEOTIDE SEQUENCE [LARGE SCALE GENOMIC DNA]</scope>
    <source>
        <strain evidence="6">Lor287</strain>
    </source>
</reference>
<name>A0AAP0B5H0_9ASPA</name>
<evidence type="ECO:0000256" key="1">
    <source>
        <dbReference type="ARBA" id="ARBA00007215"/>
    </source>
</evidence>
<protein>
    <recommendedName>
        <fullName evidence="5">Cyclin</fullName>
    </recommendedName>
</protein>
<organism evidence="6 7">
    <name type="scientific">Platanthera zijinensis</name>
    <dbReference type="NCBI Taxonomy" id="2320716"/>
    <lineage>
        <taxon>Eukaryota</taxon>
        <taxon>Viridiplantae</taxon>
        <taxon>Streptophyta</taxon>
        <taxon>Embryophyta</taxon>
        <taxon>Tracheophyta</taxon>
        <taxon>Spermatophyta</taxon>
        <taxon>Magnoliopsida</taxon>
        <taxon>Liliopsida</taxon>
        <taxon>Asparagales</taxon>
        <taxon>Orchidaceae</taxon>
        <taxon>Orchidoideae</taxon>
        <taxon>Orchideae</taxon>
        <taxon>Orchidinae</taxon>
        <taxon>Platanthera</taxon>
    </lineage>
</organism>
<comment type="caution">
    <text evidence="6">The sequence shown here is derived from an EMBL/GenBank/DDBJ whole genome shotgun (WGS) entry which is preliminary data.</text>
</comment>
<keyword evidence="2" id="KW-0132">Cell division</keyword>
<dbReference type="InterPro" id="IPR012389">
    <property type="entry name" value="Cyclin_P/U"/>
</dbReference>
<evidence type="ECO:0000256" key="2">
    <source>
        <dbReference type="ARBA" id="ARBA00022618"/>
    </source>
</evidence>
<dbReference type="InterPro" id="IPR013922">
    <property type="entry name" value="Cyclin_PHO80-like"/>
</dbReference>
<dbReference type="GO" id="GO:0051301">
    <property type="term" value="P:cell division"/>
    <property type="evidence" value="ECO:0007669"/>
    <property type="project" value="UniProtKB-UniRule"/>
</dbReference>
<dbReference type="AlphaFoldDB" id="A0AAP0B5H0"/>
<evidence type="ECO:0000256" key="5">
    <source>
        <dbReference type="PIRNR" id="PIRNR027110"/>
    </source>
</evidence>
<evidence type="ECO:0000313" key="7">
    <source>
        <dbReference type="Proteomes" id="UP001418222"/>
    </source>
</evidence>
<dbReference type="Pfam" id="PF08613">
    <property type="entry name" value="Cyclin"/>
    <property type="match status" value="1"/>
</dbReference>
<dbReference type="PANTHER" id="PTHR15615">
    <property type="match status" value="1"/>
</dbReference>
<dbReference type="Gene3D" id="1.10.472.10">
    <property type="entry name" value="Cyclin-like"/>
    <property type="match status" value="1"/>
</dbReference>
<comment type="similarity">
    <text evidence="1">Belongs to the cyclin family. Cyclin U/P subfamily.</text>
</comment>
<dbReference type="GO" id="GO:0019901">
    <property type="term" value="F:protein kinase binding"/>
    <property type="evidence" value="ECO:0007669"/>
    <property type="project" value="UniProtKB-UniRule"/>
</dbReference>
<keyword evidence="3 5" id="KW-0195">Cyclin</keyword>
<keyword evidence="7" id="KW-1185">Reference proteome</keyword>
<evidence type="ECO:0000256" key="3">
    <source>
        <dbReference type="ARBA" id="ARBA00023127"/>
    </source>
</evidence>
<dbReference type="SUPFAM" id="SSF47954">
    <property type="entry name" value="Cyclin-like"/>
    <property type="match status" value="1"/>
</dbReference>
<dbReference type="PIRSF" id="PIRSF027110">
    <property type="entry name" value="PREG"/>
    <property type="match status" value="1"/>
</dbReference>
<dbReference type="Proteomes" id="UP001418222">
    <property type="component" value="Unassembled WGS sequence"/>
</dbReference>
<accession>A0AAP0B5H0</accession>
<dbReference type="InterPro" id="IPR036915">
    <property type="entry name" value="Cyclin-like_sf"/>
</dbReference>
<dbReference type="PANTHER" id="PTHR15615:SF108">
    <property type="entry name" value="PROTEIN CNPPD1"/>
    <property type="match status" value="1"/>
</dbReference>
<gene>
    <name evidence="6" type="primary">CYCP3-1</name>
    <name evidence="6" type="ORF">KSP39_PZI017300</name>
</gene>
<sequence length="221" mass="25242">MGSLPREKESTHSEIFLSLGLTEPAKRVFEFPWVLTLLSSVLGRIVHKNERILGSKEEVFTVFDGLRAPNISIQSYIERIFKYSNCSPSCFVLAYIYMDRFLQRPNAHLTSLNVHRLLIVATAVAAKFADDAFFNNAYYARIGGITTAEMNKLELNFLFSLDFRLQVTVEAFKKYCCQLEMAAAVFPIERPICKVNELTNIVSELTNIEETNHQQSLRRCS</sequence>
<proteinExistence type="inferred from homology"/>
<dbReference type="EMBL" id="JBBWWQ010000015">
    <property type="protein sequence ID" value="KAK8928771.1"/>
    <property type="molecule type" value="Genomic_DNA"/>
</dbReference>
<evidence type="ECO:0000256" key="4">
    <source>
        <dbReference type="ARBA" id="ARBA00023306"/>
    </source>
</evidence>
<evidence type="ECO:0000313" key="6">
    <source>
        <dbReference type="EMBL" id="KAK8928771.1"/>
    </source>
</evidence>